<evidence type="ECO:0000256" key="1">
    <source>
        <dbReference type="SAM" id="Phobius"/>
    </source>
</evidence>
<name>A0A6N7RRT4_9ACTN</name>
<comment type="caution">
    <text evidence="2">The sequence shown here is derived from an EMBL/GenBank/DDBJ whole genome shotgun (WGS) entry which is preliminary data.</text>
</comment>
<keyword evidence="3" id="KW-1185">Reference proteome</keyword>
<keyword evidence="1" id="KW-0472">Membrane</keyword>
<keyword evidence="1" id="KW-0812">Transmembrane</keyword>
<organism evidence="2 3">
    <name type="scientific">Eggerthella guodeyinii</name>
    <dbReference type="NCBI Taxonomy" id="2690837"/>
    <lineage>
        <taxon>Bacteria</taxon>
        <taxon>Bacillati</taxon>
        <taxon>Actinomycetota</taxon>
        <taxon>Coriobacteriia</taxon>
        <taxon>Eggerthellales</taxon>
        <taxon>Eggerthellaceae</taxon>
        <taxon>Eggerthella</taxon>
    </lineage>
</organism>
<proteinExistence type="predicted"/>
<dbReference type="Proteomes" id="UP000438093">
    <property type="component" value="Unassembled WGS sequence"/>
</dbReference>
<keyword evidence="1" id="KW-1133">Transmembrane helix</keyword>
<reference evidence="3" key="1">
    <citation type="submission" date="2019-08" db="EMBL/GenBank/DDBJ databases">
        <title>Arthrobacter sp. nov., isolated from plateau pika and Tibetan wild ass.</title>
        <authorList>
            <person name="Ge Y."/>
        </authorList>
    </citation>
    <scope>NUCLEOTIDE SEQUENCE [LARGE SCALE GENOMIC DNA]</scope>
    <source>
        <strain evidence="3">HF-4214</strain>
    </source>
</reference>
<evidence type="ECO:0000313" key="2">
    <source>
        <dbReference type="EMBL" id="MRX84115.1"/>
    </source>
</evidence>
<protein>
    <submittedName>
        <fullName evidence="2">Polysulfide reductase</fullName>
    </submittedName>
</protein>
<feature type="non-terminal residue" evidence="2">
    <location>
        <position position="53"/>
    </location>
</feature>
<dbReference type="EMBL" id="VTFY01000026">
    <property type="protein sequence ID" value="MRX84115.1"/>
    <property type="molecule type" value="Genomic_DNA"/>
</dbReference>
<sequence length="53" mass="5256">MTENVSAAQPAKAPAAKFGGKGLTIAIAVAAIITVAGLALWVFQLTGGMVNTN</sequence>
<feature type="transmembrane region" description="Helical" evidence="1">
    <location>
        <begin position="22"/>
        <end position="43"/>
    </location>
</feature>
<gene>
    <name evidence="2" type="ORF">GJG86_16685</name>
</gene>
<accession>A0A6N7RRT4</accession>
<evidence type="ECO:0000313" key="3">
    <source>
        <dbReference type="Proteomes" id="UP000438093"/>
    </source>
</evidence>
<dbReference type="AlphaFoldDB" id="A0A6N7RRT4"/>